<evidence type="ECO:0000313" key="1">
    <source>
        <dbReference type="EMBL" id="CAL8135885.1"/>
    </source>
</evidence>
<organism evidence="1 2">
    <name type="scientific">Orchesella dallaii</name>
    <dbReference type="NCBI Taxonomy" id="48710"/>
    <lineage>
        <taxon>Eukaryota</taxon>
        <taxon>Metazoa</taxon>
        <taxon>Ecdysozoa</taxon>
        <taxon>Arthropoda</taxon>
        <taxon>Hexapoda</taxon>
        <taxon>Collembola</taxon>
        <taxon>Entomobryomorpha</taxon>
        <taxon>Entomobryoidea</taxon>
        <taxon>Orchesellidae</taxon>
        <taxon>Orchesellinae</taxon>
        <taxon>Orchesella</taxon>
    </lineage>
</organism>
<accession>A0ABP1RU66</accession>
<proteinExistence type="predicted"/>
<protein>
    <submittedName>
        <fullName evidence="1">Uncharacterized protein</fullName>
    </submittedName>
</protein>
<gene>
    <name evidence="1" type="ORF">ODALV1_LOCUS26188</name>
</gene>
<sequence>MDRGGKVIRRWVLRTFEALKSYHGGKNPRKWVFPCAIIRSSIQSLLTCENLTVPSREWLVQAEINFATLQGTLTWIYQLHYSEEEYNMMTTYPTVWTTPAISGISVSSLNSVLFPTNHSRNEVEADSNEMVED</sequence>
<dbReference type="EMBL" id="CAXLJM020000109">
    <property type="protein sequence ID" value="CAL8135885.1"/>
    <property type="molecule type" value="Genomic_DNA"/>
</dbReference>
<evidence type="ECO:0000313" key="2">
    <source>
        <dbReference type="Proteomes" id="UP001642540"/>
    </source>
</evidence>
<dbReference type="Proteomes" id="UP001642540">
    <property type="component" value="Unassembled WGS sequence"/>
</dbReference>
<reference evidence="1 2" key="1">
    <citation type="submission" date="2024-08" db="EMBL/GenBank/DDBJ databases">
        <authorList>
            <person name="Cucini C."/>
            <person name="Frati F."/>
        </authorList>
    </citation>
    <scope>NUCLEOTIDE SEQUENCE [LARGE SCALE GENOMIC DNA]</scope>
</reference>
<keyword evidence="2" id="KW-1185">Reference proteome</keyword>
<name>A0ABP1RU66_9HEXA</name>
<comment type="caution">
    <text evidence="1">The sequence shown here is derived from an EMBL/GenBank/DDBJ whole genome shotgun (WGS) entry which is preliminary data.</text>
</comment>